<accession>Q2R7F6</accession>
<organism evidence="3 4">
    <name type="scientific">Oryza sativa subsp. japonica</name>
    <name type="common">Rice</name>
    <dbReference type="NCBI Taxonomy" id="39947"/>
    <lineage>
        <taxon>Eukaryota</taxon>
        <taxon>Viridiplantae</taxon>
        <taxon>Streptophyta</taxon>
        <taxon>Embryophyta</taxon>
        <taxon>Tracheophyta</taxon>
        <taxon>Spermatophyta</taxon>
        <taxon>Magnoliopsida</taxon>
        <taxon>Liliopsida</taxon>
        <taxon>Poales</taxon>
        <taxon>Poaceae</taxon>
        <taxon>BOP clade</taxon>
        <taxon>Oryzoideae</taxon>
        <taxon>Oryzeae</taxon>
        <taxon>Oryzinae</taxon>
        <taxon>Oryza</taxon>
        <taxon>Oryza sativa</taxon>
    </lineage>
</organism>
<dbReference type="InterPro" id="IPR013320">
    <property type="entry name" value="ConA-like_dom_sf"/>
</dbReference>
<dbReference type="GO" id="GO:0030246">
    <property type="term" value="F:carbohydrate binding"/>
    <property type="evidence" value="ECO:0007669"/>
    <property type="project" value="UniProtKB-KW"/>
</dbReference>
<evidence type="ECO:0000313" key="4">
    <source>
        <dbReference type="Proteomes" id="UP000000763"/>
    </source>
</evidence>
<evidence type="ECO:0000259" key="2">
    <source>
        <dbReference type="Pfam" id="PF00139"/>
    </source>
</evidence>
<reference evidence="4" key="1">
    <citation type="journal article" date="2005" name="Nature">
        <title>The map-based sequence of the rice genome.</title>
        <authorList>
            <consortium name="International rice genome sequencing project (IRGSP)"/>
            <person name="Matsumoto T."/>
            <person name="Wu J."/>
            <person name="Kanamori H."/>
            <person name="Katayose Y."/>
            <person name="Fujisawa M."/>
            <person name="Namiki N."/>
            <person name="Mizuno H."/>
            <person name="Yamamoto K."/>
            <person name="Antonio B.A."/>
            <person name="Baba T."/>
            <person name="Sakata K."/>
            <person name="Nagamura Y."/>
            <person name="Aoki H."/>
            <person name="Arikawa K."/>
            <person name="Arita K."/>
            <person name="Bito T."/>
            <person name="Chiden Y."/>
            <person name="Fujitsuka N."/>
            <person name="Fukunaka R."/>
            <person name="Hamada M."/>
            <person name="Harada C."/>
            <person name="Hayashi A."/>
            <person name="Hijishita S."/>
            <person name="Honda M."/>
            <person name="Hosokawa S."/>
            <person name="Ichikawa Y."/>
            <person name="Idonuma A."/>
            <person name="Iijima M."/>
            <person name="Ikeda M."/>
            <person name="Ikeno M."/>
            <person name="Ito K."/>
            <person name="Ito S."/>
            <person name="Ito T."/>
            <person name="Ito Y."/>
            <person name="Ito Y."/>
            <person name="Iwabuchi A."/>
            <person name="Kamiya K."/>
            <person name="Karasawa W."/>
            <person name="Kurita K."/>
            <person name="Katagiri S."/>
            <person name="Kikuta A."/>
            <person name="Kobayashi H."/>
            <person name="Kobayashi N."/>
            <person name="Machita K."/>
            <person name="Maehara T."/>
            <person name="Masukawa M."/>
            <person name="Mizubayashi T."/>
            <person name="Mukai Y."/>
            <person name="Nagasaki H."/>
            <person name="Nagata Y."/>
            <person name="Naito S."/>
            <person name="Nakashima M."/>
            <person name="Nakama Y."/>
            <person name="Nakamichi Y."/>
            <person name="Nakamura M."/>
            <person name="Meguro A."/>
            <person name="Negishi M."/>
            <person name="Ohta I."/>
            <person name="Ohta T."/>
            <person name="Okamoto M."/>
            <person name="Ono N."/>
            <person name="Saji S."/>
            <person name="Sakaguchi M."/>
            <person name="Sakai K."/>
            <person name="Shibata M."/>
            <person name="Shimokawa T."/>
            <person name="Song J."/>
            <person name="Takazaki Y."/>
            <person name="Terasawa K."/>
            <person name="Tsugane M."/>
            <person name="Tsuji K."/>
            <person name="Ueda S."/>
            <person name="Waki K."/>
            <person name="Yamagata H."/>
            <person name="Yamamoto M."/>
            <person name="Yamamoto S."/>
            <person name="Yamane H."/>
            <person name="Yoshiki S."/>
            <person name="Yoshihara R."/>
            <person name="Yukawa K."/>
            <person name="Zhong H."/>
            <person name="Yano M."/>
            <person name="Yuan Q."/>
            <person name="Ouyang S."/>
            <person name="Liu J."/>
            <person name="Jones K.M."/>
            <person name="Gansberger K."/>
            <person name="Moffat K."/>
            <person name="Hill J."/>
            <person name="Bera J."/>
            <person name="Fadrosh D."/>
            <person name="Jin S."/>
            <person name="Johri S."/>
            <person name="Kim M."/>
            <person name="Overton L."/>
            <person name="Reardon M."/>
            <person name="Tsitrin T."/>
            <person name="Vuong H."/>
            <person name="Weaver B."/>
            <person name="Ciecko A."/>
            <person name="Tallon L."/>
            <person name="Jackson J."/>
            <person name="Pai G."/>
            <person name="Aken S.V."/>
            <person name="Utterback T."/>
            <person name="Reidmuller S."/>
            <person name="Feldblyum T."/>
            <person name="Hsiao J."/>
            <person name="Zismann V."/>
            <person name="Iobst S."/>
            <person name="de Vazeille A.R."/>
            <person name="Buell C.R."/>
            <person name="Ying K."/>
            <person name="Li Y."/>
            <person name="Lu T."/>
            <person name="Huang Y."/>
            <person name="Zhao Q."/>
            <person name="Feng Q."/>
            <person name="Zhang L."/>
            <person name="Zhu J."/>
            <person name="Weng Q."/>
            <person name="Mu J."/>
            <person name="Lu Y."/>
            <person name="Fan D."/>
            <person name="Liu Y."/>
            <person name="Guan J."/>
            <person name="Zhang Y."/>
            <person name="Yu S."/>
            <person name="Liu X."/>
            <person name="Zhang Y."/>
            <person name="Hong G."/>
            <person name="Han B."/>
            <person name="Choisne N."/>
            <person name="Demange N."/>
            <person name="Orjeda G."/>
            <person name="Samain S."/>
            <person name="Cattolico L."/>
            <person name="Pelletier E."/>
            <person name="Couloux A."/>
            <person name="Segurens B."/>
            <person name="Wincker P."/>
            <person name="D'Hont A."/>
            <person name="Scarpelli C."/>
            <person name="Weissenbach J."/>
            <person name="Salanoubat M."/>
            <person name="Quetier F."/>
            <person name="Yu Y."/>
            <person name="Kim H.R."/>
            <person name="Rambo T."/>
            <person name="Currie J."/>
            <person name="Collura K."/>
            <person name="Luo M."/>
            <person name="Yang T."/>
            <person name="Ammiraju J.S.S."/>
            <person name="Engler F."/>
            <person name="Soderlund C."/>
            <person name="Wing R.A."/>
            <person name="Palmer L.E."/>
            <person name="de la Bastide M."/>
            <person name="Spiegel L."/>
            <person name="Nascimento L."/>
            <person name="Zutavern T."/>
            <person name="O'Shaughnessy A."/>
            <person name="Dike S."/>
            <person name="Dedhia N."/>
            <person name="Preston R."/>
            <person name="Balija V."/>
            <person name="McCombie W.R."/>
            <person name="Chow T."/>
            <person name="Chen H."/>
            <person name="Chung M."/>
            <person name="Chen C."/>
            <person name="Shaw J."/>
            <person name="Wu H."/>
            <person name="Hsiao K."/>
            <person name="Chao Y."/>
            <person name="Chu M."/>
            <person name="Cheng C."/>
            <person name="Hour A."/>
            <person name="Lee P."/>
            <person name="Lin S."/>
            <person name="Lin Y."/>
            <person name="Liou J."/>
            <person name="Liu S."/>
            <person name="Hsing Y."/>
            <person name="Raghuvanshi S."/>
            <person name="Mohanty A."/>
            <person name="Bharti A.K."/>
            <person name="Gaur A."/>
            <person name="Gupta V."/>
            <person name="Kumar D."/>
            <person name="Ravi V."/>
            <person name="Vij S."/>
            <person name="Kapur A."/>
            <person name="Khurana P."/>
            <person name="Khurana P."/>
            <person name="Khurana J.P."/>
            <person name="Tyagi A.K."/>
            <person name="Gaikwad K."/>
            <person name="Singh A."/>
            <person name="Dalal V."/>
            <person name="Srivastava S."/>
            <person name="Dixit A."/>
            <person name="Pal A.K."/>
            <person name="Ghazi I.A."/>
            <person name="Yadav M."/>
            <person name="Pandit A."/>
            <person name="Bhargava A."/>
            <person name="Sureshbabu K."/>
            <person name="Batra K."/>
            <person name="Sharma T.R."/>
            <person name="Mohapatra T."/>
            <person name="Singh N.K."/>
            <person name="Messing J."/>
            <person name="Nelson A.B."/>
            <person name="Fuks G."/>
            <person name="Kavchok S."/>
            <person name="Keizer G."/>
            <person name="Linton E."/>
            <person name="Llaca V."/>
            <person name="Song R."/>
            <person name="Tanyolac B."/>
            <person name="Young S."/>
            <person name="Ho-Il K."/>
            <person name="Hahn J.H."/>
            <person name="Sangsakoo G."/>
            <person name="Vanavichit A."/>
            <person name="de Mattos Luiz.A.T."/>
            <person name="Zimmer P.D."/>
            <person name="Malone G."/>
            <person name="Dellagostin O."/>
            <person name="de Oliveira A.C."/>
            <person name="Bevan M."/>
            <person name="Bancroft I."/>
            <person name="Minx P."/>
            <person name="Cordum H."/>
            <person name="Wilson R."/>
            <person name="Cheng Z."/>
            <person name="Jin W."/>
            <person name="Jiang J."/>
            <person name="Leong S.A."/>
            <person name="Iwama H."/>
            <person name="Gojobori T."/>
            <person name="Itoh T."/>
            <person name="Niimura Y."/>
            <person name="Fujii Y."/>
            <person name="Habara T."/>
            <person name="Sakai H."/>
            <person name="Sato Y."/>
            <person name="Wilson G."/>
            <person name="Kumar K."/>
            <person name="McCouch S."/>
            <person name="Juretic N."/>
            <person name="Hoen D."/>
            <person name="Wright S."/>
            <person name="Bruskiewich R."/>
            <person name="Bureau T."/>
            <person name="Miyao A."/>
            <person name="Hirochika H."/>
            <person name="Nishikawa T."/>
            <person name="Kadowaki K."/>
            <person name="Sugiura M."/>
            <person name="Burr B."/>
            <person name="Sasaki T."/>
        </authorList>
    </citation>
    <scope>NUCLEOTIDE SEQUENCE [LARGE SCALE GENOMIC DNA]</scope>
    <source>
        <strain evidence="4">cv. Nipponbare</strain>
    </source>
</reference>
<dbReference type="Pfam" id="PF00139">
    <property type="entry name" value="Lectin_legB"/>
    <property type="match status" value="1"/>
</dbReference>
<dbReference type="AlphaFoldDB" id="Q2R7F6"/>
<name>Q2R7F6_ORYSJ</name>
<feature type="domain" description="Legume lectin" evidence="2">
    <location>
        <begin position="1"/>
        <end position="34"/>
    </location>
</feature>
<proteinExistence type="predicted"/>
<protein>
    <recommendedName>
        <fullName evidence="2">Legume lectin domain-containing protein</fullName>
    </recommendedName>
</protein>
<evidence type="ECO:0000256" key="1">
    <source>
        <dbReference type="ARBA" id="ARBA00022734"/>
    </source>
</evidence>
<dbReference type="Gene3D" id="2.60.120.200">
    <property type="match status" value="1"/>
</dbReference>
<dbReference type="EMBL" id="AC135498">
    <property type="protein sequence ID" value="AAX96449.1"/>
    <property type="molecule type" value="Genomic_DNA"/>
</dbReference>
<evidence type="ECO:0000313" key="3">
    <source>
        <dbReference type="EMBL" id="AAX96449.1"/>
    </source>
</evidence>
<dbReference type="SUPFAM" id="SSF49899">
    <property type="entry name" value="Concanavalin A-like lectins/glucanases"/>
    <property type="match status" value="1"/>
</dbReference>
<sequence>MGLVNSANNRNVTNHLFAVEFDTILNLKFNDISGTLSAGGGRHAELQKGAGKKACSCGSSERQGQLGGSMWHRQGGIISITNGKICISGIQGLLGKYAV</sequence>
<dbReference type="InterPro" id="IPR001220">
    <property type="entry name" value="Legume_lectin_dom"/>
</dbReference>
<dbReference type="Proteomes" id="UP000000763">
    <property type="component" value="Chromosome 11"/>
</dbReference>
<gene>
    <name evidence="3" type="ordered locus">LOC_Os11g16760</name>
</gene>
<keyword evidence="1" id="KW-0430">Lectin</keyword>
<reference evidence="4" key="2">
    <citation type="journal article" date="2008" name="Nucleic Acids Res.">
        <title>The rice annotation project database (RAP-DB): 2008 update.</title>
        <authorList>
            <consortium name="The rice annotation project (RAP)"/>
        </authorList>
    </citation>
    <scope>GENOME REANNOTATION</scope>
    <source>
        <strain evidence="4">cv. Nipponbare</strain>
    </source>
</reference>